<dbReference type="EMBL" id="KB446559">
    <property type="protein sequence ID" value="EME82145.1"/>
    <property type="molecule type" value="Genomic_DNA"/>
</dbReference>
<gene>
    <name evidence="1" type="ORF">MYCFIDRAFT_175689</name>
</gene>
<evidence type="ECO:0000313" key="2">
    <source>
        <dbReference type="Proteomes" id="UP000016932"/>
    </source>
</evidence>
<dbReference type="Proteomes" id="UP000016932">
    <property type="component" value="Unassembled WGS sequence"/>
</dbReference>
<evidence type="ECO:0000313" key="1">
    <source>
        <dbReference type="EMBL" id="EME82145.1"/>
    </source>
</evidence>
<sequence>MILSLNKVSFAGAKTAKQIHHVTHQIVLQLNECSSLIALEHPLKRELPRQNHESAERVERLLQDLASALYLFLNGGHFVLSSGHLGYLLAQLFHLIAATTKSKGYEGQLRPLGRSSMANPSPTAIYEIRLTCDVRGLKSLSSAFEWKGKRMACGRGHLLSKEREEGQSQPHKRK</sequence>
<proteinExistence type="predicted"/>
<dbReference type="AlphaFoldDB" id="M2YWP7"/>
<accession>M2YWP7</accession>
<reference evidence="1 2" key="1">
    <citation type="journal article" date="2012" name="PLoS Pathog.">
        <title>Diverse lifestyles and strategies of plant pathogenesis encoded in the genomes of eighteen Dothideomycetes fungi.</title>
        <authorList>
            <person name="Ohm R.A."/>
            <person name="Feau N."/>
            <person name="Henrissat B."/>
            <person name="Schoch C.L."/>
            <person name="Horwitz B.A."/>
            <person name="Barry K.W."/>
            <person name="Condon B.J."/>
            <person name="Copeland A.C."/>
            <person name="Dhillon B."/>
            <person name="Glaser F."/>
            <person name="Hesse C.N."/>
            <person name="Kosti I."/>
            <person name="LaButti K."/>
            <person name="Lindquist E.A."/>
            <person name="Lucas S."/>
            <person name="Salamov A.A."/>
            <person name="Bradshaw R.E."/>
            <person name="Ciuffetti L."/>
            <person name="Hamelin R.C."/>
            <person name="Kema G.H.J."/>
            <person name="Lawrence C."/>
            <person name="Scott J.A."/>
            <person name="Spatafora J.W."/>
            <person name="Turgeon B.G."/>
            <person name="de Wit P.J.G.M."/>
            <person name="Zhong S."/>
            <person name="Goodwin S.B."/>
            <person name="Grigoriev I.V."/>
        </authorList>
    </citation>
    <scope>NUCLEOTIDE SEQUENCE [LARGE SCALE GENOMIC DNA]</scope>
    <source>
        <strain evidence="1 2">CIRAD86</strain>
    </source>
</reference>
<dbReference type="GeneID" id="19333427"/>
<protein>
    <submittedName>
        <fullName evidence="1">Uncharacterized protein</fullName>
    </submittedName>
</protein>
<organism evidence="1 2">
    <name type="scientific">Pseudocercospora fijiensis (strain CIRAD86)</name>
    <name type="common">Black leaf streak disease fungus</name>
    <name type="synonym">Mycosphaerella fijiensis</name>
    <dbReference type="NCBI Taxonomy" id="383855"/>
    <lineage>
        <taxon>Eukaryota</taxon>
        <taxon>Fungi</taxon>
        <taxon>Dikarya</taxon>
        <taxon>Ascomycota</taxon>
        <taxon>Pezizomycotina</taxon>
        <taxon>Dothideomycetes</taxon>
        <taxon>Dothideomycetidae</taxon>
        <taxon>Mycosphaerellales</taxon>
        <taxon>Mycosphaerellaceae</taxon>
        <taxon>Pseudocercospora</taxon>
    </lineage>
</organism>
<dbReference type="VEuPathDB" id="FungiDB:MYCFIDRAFT_175689"/>
<dbReference type="HOGENOM" id="CLU_1540739_0_0_1"/>
<dbReference type="KEGG" id="pfj:MYCFIDRAFT_175689"/>
<dbReference type="RefSeq" id="XP_007927570.1">
    <property type="nucleotide sequence ID" value="XM_007929379.1"/>
</dbReference>
<keyword evidence="2" id="KW-1185">Reference proteome</keyword>
<name>M2YWP7_PSEFD</name>